<accession>A0ABS8T2H9</accession>
<feature type="non-terminal residue" evidence="2">
    <location>
        <position position="1"/>
    </location>
</feature>
<evidence type="ECO:0000313" key="3">
    <source>
        <dbReference type="Proteomes" id="UP000823775"/>
    </source>
</evidence>
<gene>
    <name evidence="2" type="ORF">HAX54_000774</name>
</gene>
<evidence type="ECO:0000256" key="1">
    <source>
        <dbReference type="SAM" id="MobiDB-lite"/>
    </source>
</evidence>
<dbReference type="EMBL" id="JACEIK010001026">
    <property type="protein sequence ID" value="MCD7465196.1"/>
    <property type="molecule type" value="Genomic_DNA"/>
</dbReference>
<feature type="region of interest" description="Disordered" evidence="1">
    <location>
        <begin position="16"/>
        <end position="37"/>
    </location>
</feature>
<organism evidence="2 3">
    <name type="scientific">Datura stramonium</name>
    <name type="common">Jimsonweed</name>
    <name type="synonym">Common thornapple</name>
    <dbReference type="NCBI Taxonomy" id="4076"/>
    <lineage>
        <taxon>Eukaryota</taxon>
        <taxon>Viridiplantae</taxon>
        <taxon>Streptophyta</taxon>
        <taxon>Embryophyta</taxon>
        <taxon>Tracheophyta</taxon>
        <taxon>Spermatophyta</taxon>
        <taxon>Magnoliopsida</taxon>
        <taxon>eudicotyledons</taxon>
        <taxon>Gunneridae</taxon>
        <taxon>Pentapetalae</taxon>
        <taxon>asterids</taxon>
        <taxon>lamiids</taxon>
        <taxon>Solanales</taxon>
        <taxon>Solanaceae</taxon>
        <taxon>Solanoideae</taxon>
        <taxon>Datureae</taxon>
        <taxon>Datura</taxon>
    </lineage>
</organism>
<dbReference type="Proteomes" id="UP000823775">
    <property type="component" value="Unassembled WGS sequence"/>
</dbReference>
<evidence type="ECO:0000313" key="2">
    <source>
        <dbReference type="EMBL" id="MCD7465196.1"/>
    </source>
</evidence>
<reference evidence="2 3" key="1">
    <citation type="journal article" date="2021" name="BMC Genomics">
        <title>Datura genome reveals duplications of psychoactive alkaloid biosynthetic genes and high mutation rate following tissue culture.</title>
        <authorList>
            <person name="Rajewski A."/>
            <person name="Carter-House D."/>
            <person name="Stajich J."/>
            <person name="Litt A."/>
        </authorList>
    </citation>
    <scope>NUCLEOTIDE SEQUENCE [LARGE SCALE GENOMIC DNA]</scope>
    <source>
        <strain evidence="2">AR-01</strain>
    </source>
</reference>
<keyword evidence="3" id="KW-1185">Reference proteome</keyword>
<sequence length="95" mass="10652">NKIRRTCQMVRKESILEDKDGSRGNNWEVEHNSKGGRGGAIILGTHITTEVNKVNGGNSIIGYMIQGEKKQKLSDPKEENTREQQGKMEVAKGWK</sequence>
<comment type="caution">
    <text evidence="2">The sequence shown here is derived from an EMBL/GenBank/DDBJ whole genome shotgun (WGS) entry which is preliminary data.</text>
</comment>
<feature type="region of interest" description="Disordered" evidence="1">
    <location>
        <begin position="68"/>
        <end position="95"/>
    </location>
</feature>
<name>A0ABS8T2H9_DATST</name>
<feature type="compositionally biased region" description="Basic and acidic residues" evidence="1">
    <location>
        <begin position="16"/>
        <end position="33"/>
    </location>
</feature>
<proteinExistence type="predicted"/>
<protein>
    <submittedName>
        <fullName evidence="2">Uncharacterized protein</fullName>
    </submittedName>
</protein>